<dbReference type="InParanoid" id="A0A251SMZ2"/>
<keyword evidence="2" id="KW-1185">Reference proteome</keyword>
<sequence>MQTKMESSTVVLYPDPTIGHLVSMVELGKLIHTHHPSLSIIILIIPTPDSTTSKYINTVSTTTPSITFHHLPTNVVPPDFSSNHLDRAFGVPELYNPFVHHTLITISEKSTIKGVILDFFTNAAFQVFKNLHLPTYYFHTGGASLLSVFLNIPAIQTINDSNAYFDVPGKETCLPNTF</sequence>
<protein>
    <submittedName>
        <fullName evidence="1">Putative UDP-glucuronosyl/UDP-glucosyltransferase</fullName>
    </submittedName>
</protein>
<gene>
    <name evidence="1" type="ORF">HannXRQ_Chr14g0462591</name>
</gene>
<dbReference type="PANTHER" id="PTHR48048">
    <property type="entry name" value="GLYCOSYLTRANSFERASE"/>
    <property type="match status" value="1"/>
</dbReference>
<dbReference type="EMBL" id="CM007903">
    <property type="protein sequence ID" value="OTF99988.1"/>
    <property type="molecule type" value="Genomic_DNA"/>
</dbReference>
<proteinExistence type="predicted"/>
<accession>A0A251SMZ2</accession>
<keyword evidence="1" id="KW-0808">Transferase</keyword>
<evidence type="ECO:0000313" key="2">
    <source>
        <dbReference type="Proteomes" id="UP000215914"/>
    </source>
</evidence>
<dbReference type="AlphaFoldDB" id="A0A251SMZ2"/>
<reference evidence="2" key="1">
    <citation type="journal article" date="2017" name="Nature">
        <title>The sunflower genome provides insights into oil metabolism, flowering and Asterid evolution.</title>
        <authorList>
            <person name="Badouin H."/>
            <person name="Gouzy J."/>
            <person name="Grassa C.J."/>
            <person name="Murat F."/>
            <person name="Staton S.E."/>
            <person name="Cottret L."/>
            <person name="Lelandais-Briere C."/>
            <person name="Owens G.L."/>
            <person name="Carrere S."/>
            <person name="Mayjonade B."/>
            <person name="Legrand L."/>
            <person name="Gill N."/>
            <person name="Kane N.C."/>
            <person name="Bowers J.E."/>
            <person name="Hubner S."/>
            <person name="Bellec A."/>
            <person name="Berard A."/>
            <person name="Berges H."/>
            <person name="Blanchet N."/>
            <person name="Boniface M.C."/>
            <person name="Brunel D."/>
            <person name="Catrice O."/>
            <person name="Chaidir N."/>
            <person name="Claudel C."/>
            <person name="Donnadieu C."/>
            <person name="Faraut T."/>
            <person name="Fievet G."/>
            <person name="Helmstetter N."/>
            <person name="King M."/>
            <person name="Knapp S.J."/>
            <person name="Lai Z."/>
            <person name="Le Paslier M.C."/>
            <person name="Lippi Y."/>
            <person name="Lorenzon L."/>
            <person name="Mandel J.R."/>
            <person name="Marage G."/>
            <person name="Marchand G."/>
            <person name="Marquand E."/>
            <person name="Bret-Mestries E."/>
            <person name="Morien E."/>
            <person name="Nambeesan S."/>
            <person name="Nguyen T."/>
            <person name="Pegot-Espagnet P."/>
            <person name="Pouilly N."/>
            <person name="Raftis F."/>
            <person name="Sallet E."/>
            <person name="Schiex T."/>
            <person name="Thomas J."/>
            <person name="Vandecasteele C."/>
            <person name="Vares D."/>
            <person name="Vear F."/>
            <person name="Vautrin S."/>
            <person name="Crespi M."/>
            <person name="Mangin B."/>
            <person name="Burke J.M."/>
            <person name="Salse J."/>
            <person name="Munos S."/>
            <person name="Vincourt P."/>
            <person name="Rieseberg L.H."/>
            <person name="Langlade N.B."/>
        </authorList>
    </citation>
    <scope>NUCLEOTIDE SEQUENCE [LARGE SCALE GENOMIC DNA]</scope>
    <source>
        <strain evidence="2">cv. SF193</strain>
    </source>
</reference>
<dbReference type="Gene3D" id="3.40.50.2000">
    <property type="entry name" value="Glycogen Phosphorylase B"/>
    <property type="match status" value="1"/>
</dbReference>
<dbReference type="PANTHER" id="PTHR48048:SF70">
    <property type="entry name" value="ISOFLAVONE 7-O-GLUCOSYLTRANSFERASE"/>
    <property type="match status" value="1"/>
</dbReference>
<dbReference type="InterPro" id="IPR050481">
    <property type="entry name" value="UDP-glycosyltransf_plant"/>
</dbReference>
<name>A0A251SMZ2_HELAN</name>
<dbReference type="SUPFAM" id="SSF53756">
    <property type="entry name" value="UDP-Glycosyltransferase/glycogen phosphorylase"/>
    <property type="match status" value="1"/>
</dbReference>
<dbReference type="Proteomes" id="UP000215914">
    <property type="component" value="Chromosome 14"/>
</dbReference>
<evidence type="ECO:0000313" key="1">
    <source>
        <dbReference type="EMBL" id="OTF99988.1"/>
    </source>
</evidence>
<organism evidence="1 2">
    <name type="scientific">Helianthus annuus</name>
    <name type="common">Common sunflower</name>
    <dbReference type="NCBI Taxonomy" id="4232"/>
    <lineage>
        <taxon>Eukaryota</taxon>
        <taxon>Viridiplantae</taxon>
        <taxon>Streptophyta</taxon>
        <taxon>Embryophyta</taxon>
        <taxon>Tracheophyta</taxon>
        <taxon>Spermatophyta</taxon>
        <taxon>Magnoliopsida</taxon>
        <taxon>eudicotyledons</taxon>
        <taxon>Gunneridae</taxon>
        <taxon>Pentapetalae</taxon>
        <taxon>asterids</taxon>
        <taxon>campanulids</taxon>
        <taxon>Asterales</taxon>
        <taxon>Asteraceae</taxon>
        <taxon>Asteroideae</taxon>
        <taxon>Heliantheae alliance</taxon>
        <taxon>Heliantheae</taxon>
        <taxon>Helianthus</taxon>
    </lineage>
</organism>
<dbReference type="GO" id="GO:0035251">
    <property type="term" value="F:UDP-glucosyltransferase activity"/>
    <property type="evidence" value="ECO:0007669"/>
    <property type="project" value="InterPro"/>
</dbReference>
<dbReference type="OMA" id="VIDERTC"/>